<reference evidence="1" key="1">
    <citation type="submission" date="2021-02" db="EMBL/GenBank/DDBJ databases">
        <authorList>
            <person name="Nowell W R."/>
        </authorList>
    </citation>
    <scope>NUCLEOTIDE SEQUENCE</scope>
</reference>
<dbReference type="Proteomes" id="UP000663824">
    <property type="component" value="Unassembled WGS sequence"/>
</dbReference>
<dbReference type="EMBL" id="CAJOBJ010329334">
    <property type="protein sequence ID" value="CAF5180208.1"/>
    <property type="molecule type" value="Genomic_DNA"/>
</dbReference>
<dbReference type="AlphaFoldDB" id="A0A816NHL1"/>
<evidence type="ECO:0000313" key="2">
    <source>
        <dbReference type="EMBL" id="CAF5180208.1"/>
    </source>
</evidence>
<accession>A0A816NHL1</accession>
<dbReference type="EMBL" id="CAJNRE010004169">
    <property type="protein sequence ID" value="CAF2033125.1"/>
    <property type="molecule type" value="Genomic_DNA"/>
</dbReference>
<organism evidence="1 3">
    <name type="scientific">Rotaria magnacalcarata</name>
    <dbReference type="NCBI Taxonomy" id="392030"/>
    <lineage>
        <taxon>Eukaryota</taxon>
        <taxon>Metazoa</taxon>
        <taxon>Spiralia</taxon>
        <taxon>Gnathifera</taxon>
        <taxon>Rotifera</taxon>
        <taxon>Eurotatoria</taxon>
        <taxon>Bdelloidea</taxon>
        <taxon>Philodinida</taxon>
        <taxon>Philodinidae</taxon>
        <taxon>Rotaria</taxon>
    </lineage>
</organism>
<gene>
    <name evidence="2" type="ORF">GIL414_LOCUS69055</name>
    <name evidence="1" type="ORF">MBJ925_LOCUS10191</name>
</gene>
<sequence length="51" mass="5917">SVVDDVLQFAVCIPFSKARFCRLRLLRSEVRLAAYSEPQFLVIPNMLFRSN</sequence>
<name>A0A816NHL1_9BILA</name>
<protein>
    <submittedName>
        <fullName evidence="1">Uncharacterized protein</fullName>
    </submittedName>
</protein>
<evidence type="ECO:0000313" key="1">
    <source>
        <dbReference type="EMBL" id="CAF2033125.1"/>
    </source>
</evidence>
<comment type="caution">
    <text evidence="1">The sequence shown here is derived from an EMBL/GenBank/DDBJ whole genome shotgun (WGS) entry which is preliminary data.</text>
</comment>
<dbReference type="Proteomes" id="UP000681720">
    <property type="component" value="Unassembled WGS sequence"/>
</dbReference>
<proteinExistence type="predicted"/>
<evidence type="ECO:0000313" key="3">
    <source>
        <dbReference type="Proteomes" id="UP000663824"/>
    </source>
</evidence>
<feature type="non-terminal residue" evidence="1">
    <location>
        <position position="1"/>
    </location>
</feature>